<reference evidence="2" key="1">
    <citation type="submission" date="2016-03" db="EMBL/GenBank/DDBJ databases">
        <authorList>
            <person name="Guldener U."/>
        </authorList>
    </citation>
    <scope>NUCLEOTIDE SEQUENCE [LARGE SCALE GENOMIC DNA]</scope>
</reference>
<name>A0A1E1MQ03_RHYSE</name>
<accession>A0A1E1MQ03</accession>
<gene>
    <name evidence="1" type="ORF">RSE6_11885</name>
</gene>
<dbReference type="EMBL" id="FJVC01000456">
    <property type="protein sequence ID" value="CZT50825.1"/>
    <property type="molecule type" value="Genomic_DNA"/>
</dbReference>
<dbReference type="Proteomes" id="UP000177625">
    <property type="component" value="Unassembled WGS sequence"/>
</dbReference>
<proteinExistence type="predicted"/>
<evidence type="ECO:0000313" key="1">
    <source>
        <dbReference type="EMBL" id="CZT50825.1"/>
    </source>
</evidence>
<protein>
    <submittedName>
        <fullName evidence="1">Uncharacterized protein</fullName>
    </submittedName>
</protein>
<dbReference type="AlphaFoldDB" id="A0A1E1MQ03"/>
<evidence type="ECO:0000313" key="2">
    <source>
        <dbReference type="Proteomes" id="UP000177625"/>
    </source>
</evidence>
<keyword evidence="2" id="KW-1185">Reference proteome</keyword>
<sequence length="241" mass="26791">MNGWTLRVAEHIAAYKIQSLENFPPAFKLIDPDKSYDEQILKLKLKKMKSYVLTWGIFEGMLRCFIGPGTQKALQVQLASSDMVPNPLADEHRHTLADACLKTVELMLDLYEKMGGGQTSFWAAPAAMSENGKLLGHCLISDDVNRRFGNRDDEIFGGFEDGVLKLEKGSRTSSRQHHAMDKILPRILATRMDRGLLQDAGAGSGFGRMGDDSHVSVILVESSHEDYEPEDFMGDGLQDSL</sequence>
<organism evidence="1 2">
    <name type="scientific">Rhynchosporium secalis</name>
    <name type="common">Barley scald fungus</name>
    <dbReference type="NCBI Taxonomy" id="38038"/>
    <lineage>
        <taxon>Eukaryota</taxon>
        <taxon>Fungi</taxon>
        <taxon>Dikarya</taxon>
        <taxon>Ascomycota</taxon>
        <taxon>Pezizomycotina</taxon>
        <taxon>Leotiomycetes</taxon>
        <taxon>Helotiales</taxon>
        <taxon>Ploettnerulaceae</taxon>
        <taxon>Rhynchosporium</taxon>
    </lineage>
</organism>